<protein>
    <submittedName>
        <fullName evidence="1">Uncharacterized protein</fullName>
    </submittedName>
</protein>
<name>A0A9W8CCB1_TRIRA</name>
<gene>
    <name evidence="1" type="ORF">IRJ41_021512</name>
</gene>
<reference evidence="1" key="1">
    <citation type="submission" date="2021-02" db="EMBL/GenBank/DDBJ databases">
        <title>Comparative genomics reveals that relaxation of natural selection precedes convergent phenotypic evolution of cavefish.</title>
        <authorList>
            <person name="Peng Z."/>
        </authorList>
    </citation>
    <scope>NUCLEOTIDE SEQUENCE</scope>
    <source>
        <tissue evidence="1">Muscle</tissue>
    </source>
</reference>
<dbReference type="AlphaFoldDB" id="A0A9W8CCB1"/>
<dbReference type="EMBL" id="JAFHDT010000001">
    <property type="protein sequence ID" value="KAI7814542.1"/>
    <property type="molecule type" value="Genomic_DNA"/>
</dbReference>
<feature type="non-terminal residue" evidence="1">
    <location>
        <position position="248"/>
    </location>
</feature>
<dbReference type="Proteomes" id="UP001059041">
    <property type="component" value="Linkage Group LG1"/>
</dbReference>
<sequence length="248" mass="28717">MGRIRSKVNAKGAFPRNEYLTSSSDESGFIKIKVPQKPQYFFLDRSEWEKIKQNRGKRGFKSLQWTNLISEGLRTIHPYCSLAFKRHRLKVLGSNKAKSEFWCCGYCRFEDCPITFTLSVGCGDLKVSVEFKGGEAIHNRTELKRRPIRARDREVVGQELQHQLPQAIYLKKLGKLDKNIVESGCRDEAPSPNVLKNISWEVRQKSRYHSNKILSLQRMIEKKSNTPEEVLQKVLLHPKGVSLRIEEE</sequence>
<organism evidence="1 2">
    <name type="scientific">Triplophysa rosa</name>
    <name type="common">Cave loach</name>
    <dbReference type="NCBI Taxonomy" id="992332"/>
    <lineage>
        <taxon>Eukaryota</taxon>
        <taxon>Metazoa</taxon>
        <taxon>Chordata</taxon>
        <taxon>Craniata</taxon>
        <taxon>Vertebrata</taxon>
        <taxon>Euteleostomi</taxon>
        <taxon>Actinopterygii</taxon>
        <taxon>Neopterygii</taxon>
        <taxon>Teleostei</taxon>
        <taxon>Ostariophysi</taxon>
        <taxon>Cypriniformes</taxon>
        <taxon>Nemacheilidae</taxon>
        <taxon>Triplophysa</taxon>
    </lineage>
</organism>
<evidence type="ECO:0000313" key="2">
    <source>
        <dbReference type="Proteomes" id="UP001059041"/>
    </source>
</evidence>
<keyword evidence="2" id="KW-1185">Reference proteome</keyword>
<evidence type="ECO:0000313" key="1">
    <source>
        <dbReference type="EMBL" id="KAI7814542.1"/>
    </source>
</evidence>
<accession>A0A9W8CCB1</accession>
<comment type="caution">
    <text evidence="1">The sequence shown here is derived from an EMBL/GenBank/DDBJ whole genome shotgun (WGS) entry which is preliminary data.</text>
</comment>
<proteinExistence type="predicted"/>